<keyword evidence="1" id="KW-0812">Transmembrane</keyword>
<evidence type="ECO:0000313" key="2">
    <source>
        <dbReference type="EMBL" id="CAG6775289.1"/>
    </source>
</evidence>
<proteinExistence type="predicted"/>
<dbReference type="AlphaFoldDB" id="A0A8D9F3R8"/>
<keyword evidence="1" id="KW-0472">Membrane</keyword>
<name>A0A8D9F3R8_9HEMI</name>
<keyword evidence="1" id="KW-1133">Transmembrane helix</keyword>
<evidence type="ECO:0000256" key="1">
    <source>
        <dbReference type="SAM" id="Phobius"/>
    </source>
</evidence>
<feature type="transmembrane region" description="Helical" evidence="1">
    <location>
        <begin position="82"/>
        <end position="100"/>
    </location>
</feature>
<accession>A0A8D9F3R8</accession>
<dbReference type="EMBL" id="HBUF01597972">
    <property type="protein sequence ID" value="CAG6775289.1"/>
    <property type="molecule type" value="Transcribed_RNA"/>
</dbReference>
<sequence length="104" mass="11663">MFRSFVSFVSPLKSSFEYSIILPRTAIPNSFPPNSTLKVSFISSPTSFRTIKSWPGSLNSTSSPILLFQCCFFLVLNDVHMFNVACTLISVIQSLFIYVLSPRV</sequence>
<organism evidence="2">
    <name type="scientific">Cacopsylla melanoneura</name>
    <dbReference type="NCBI Taxonomy" id="428564"/>
    <lineage>
        <taxon>Eukaryota</taxon>
        <taxon>Metazoa</taxon>
        <taxon>Ecdysozoa</taxon>
        <taxon>Arthropoda</taxon>
        <taxon>Hexapoda</taxon>
        <taxon>Insecta</taxon>
        <taxon>Pterygota</taxon>
        <taxon>Neoptera</taxon>
        <taxon>Paraneoptera</taxon>
        <taxon>Hemiptera</taxon>
        <taxon>Sternorrhyncha</taxon>
        <taxon>Psylloidea</taxon>
        <taxon>Psyllidae</taxon>
        <taxon>Psyllinae</taxon>
        <taxon>Cacopsylla</taxon>
    </lineage>
</organism>
<reference evidence="2" key="1">
    <citation type="submission" date="2021-05" db="EMBL/GenBank/DDBJ databases">
        <authorList>
            <person name="Alioto T."/>
            <person name="Alioto T."/>
            <person name="Gomez Garrido J."/>
        </authorList>
    </citation>
    <scope>NUCLEOTIDE SEQUENCE</scope>
</reference>
<protein>
    <submittedName>
        <fullName evidence="2">Uncharacterized protein</fullName>
    </submittedName>
</protein>